<comment type="caution">
    <text evidence="2">The sequence shown here is derived from an EMBL/GenBank/DDBJ whole genome shotgun (WGS) entry which is preliminary data.</text>
</comment>
<gene>
    <name evidence="2" type="ORF">B0J13DRAFT_324345</name>
</gene>
<protein>
    <submittedName>
        <fullName evidence="2">Uncharacterized protein</fullName>
    </submittedName>
</protein>
<feature type="transmembrane region" description="Helical" evidence="1">
    <location>
        <begin position="98"/>
        <end position="117"/>
    </location>
</feature>
<organism evidence="2 3">
    <name type="scientific">Dactylonectria estremocensis</name>
    <dbReference type="NCBI Taxonomy" id="1079267"/>
    <lineage>
        <taxon>Eukaryota</taxon>
        <taxon>Fungi</taxon>
        <taxon>Dikarya</taxon>
        <taxon>Ascomycota</taxon>
        <taxon>Pezizomycotina</taxon>
        <taxon>Sordariomycetes</taxon>
        <taxon>Hypocreomycetidae</taxon>
        <taxon>Hypocreales</taxon>
        <taxon>Nectriaceae</taxon>
        <taxon>Dactylonectria</taxon>
    </lineage>
</organism>
<evidence type="ECO:0000256" key="1">
    <source>
        <dbReference type="SAM" id="Phobius"/>
    </source>
</evidence>
<keyword evidence="1" id="KW-0472">Membrane</keyword>
<keyword evidence="1" id="KW-1133">Transmembrane helix</keyword>
<dbReference type="Proteomes" id="UP000717696">
    <property type="component" value="Unassembled WGS sequence"/>
</dbReference>
<accession>A0A9P9EW61</accession>
<dbReference type="AlphaFoldDB" id="A0A9P9EW61"/>
<proteinExistence type="predicted"/>
<evidence type="ECO:0000313" key="2">
    <source>
        <dbReference type="EMBL" id="KAH7145655.1"/>
    </source>
</evidence>
<feature type="transmembrane region" description="Helical" evidence="1">
    <location>
        <begin position="142"/>
        <end position="164"/>
    </location>
</feature>
<evidence type="ECO:0000313" key="3">
    <source>
        <dbReference type="Proteomes" id="UP000717696"/>
    </source>
</evidence>
<name>A0A9P9EW61_9HYPO</name>
<keyword evidence="1" id="KW-0812">Transmembrane</keyword>
<reference evidence="2" key="1">
    <citation type="journal article" date="2021" name="Nat. Commun.">
        <title>Genetic determinants of endophytism in the Arabidopsis root mycobiome.</title>
        <authorList>
            <person name="Mesny F."/>
            <person name="Miyauchi S."/>
            <person name="Thiergart T."/>
            <person name="Pickel B."/>
            <person name="Atanasova L."/>
            <person name="Karlsson M."/>
            <person name="Huettel B."/>
            <person name="Barry K.W."/>
            <person name="Haridas S."/>
            <person name="Chen C."/>
            <person name="Bauer D."/>
            <person name="Andreopoulos W."/>
            <person name="Pangilinan J."/>
            <person name="LaButti K."/>
            <person name="Riley R."/>
            <person name="Lipzen A."/>
            <person name="Clum A."/>
            <person name="Drula E."/>
            <person name="Henrissat B."/>
            <person name="Kohler A."/>
            <person name="Grigoriev I.V."/>
            <person name="Martin F.M."/>
            <person name="Hacquard S."/>
        </authorList>
    </citation>
    <scope>NUCLEOTIDE SEQUENCE</scope>
    <source>
        <strain evidence="2">MPI-CAGE-AT-0021</strain>
    </source>
</reference>
<dbReference type="EMBL" id="JAGMUU010000009">
    <property type="protein sequence ID" value="KAH7145655.1"/>
    <property type="molecule type" value="Genomic_DNA"/>
</dbReference>
<keyword evidence="3" id="KW-1185">Reference proteome</keyword>
<sequence length="233" mass="26120">MTAAAAQLVSPLGARGVVPVSRFGLMTGCISTHPSQPAIKPCGTWGNETETVIGREQQARMFLSFLFFLTCRTGGAWKLETGIIRDQRALIDGWETNLFAGSGLLFCHLSSIYVLLWQRRSFFSPPPERITATDKGMDWDPWLGSLIACCVFNMYFFAFVSFLLKRHPSTGNQRGTELLPYIHTVRRREKNSQRDTYKQKSKGCWPAPSRFVTITSAASNVRASAYETLCHPK</sequence>